<evidence type="ECO:0000259" key="2">
    <source>
        <dbReference type="PROSITE" id="PS51352"/>
    </source>
</evidence>
<sequence>MPQPFFPSCRPALRAGLAALALSACAAPQAAPHATAGAATPQLRGFAVQTEALDLSRLHGKVLLLFFWSTDCPVCLDKMAELRRNLAGWRGRDFLVLAINQDRHPESLQAYLRAVQGAHAPDPQLRFVWRHDPGHRDSFGPLPERAPTTVLLDRDGRERARLMGRIPATLWDDIAELLL</sequence>
<evidence type="ECO:0000313" key="3">
    <source>
        <dbReference type="EMBL" id="NDY93390.1"/>
    </source>
</evidence>
<organism evidence="3 4">
    <name type="scientific">Ideonella livida</name>
    <dbReference type="NCBI Taxonomy" id="2707176"/>
    <lineage>
        <taxon>Bacteria</taxon>
        <taxon>Pseudomonadati</taxon>
        <taxon>Pseudomonadota</taxon>
        <taxon>Betaproteobacteria</taxon>
        <taxon>Burkholderiales</taxon>
        <taxon>Sphaerotilaceae</taxon>
        <taxon>Ideonella</taxon>
    </lineage>
</organism>
<dbReference type="SUPFAM" id="SSF52833">
    <property type="entry name" value="Thioredoxin-like"/>
    <property type="match status" value="1"/>
</dbReference>
<evidence type="ECO:0000313" key="4">
    <source>
        <dbReference type="Proteomes" id="UP000484255"/>
    </source>
</evidence>
<keyword evidence="1" id="KW-0732">Signal</keyword>
<dbReference type="InterPro" id="IPR050553">
    <property type="entry name" value="Thioredoxin_ResA/DsbE_sf"/>
</dbReference>
<dbReference type="PROSITE" id="PS51352">
    <property type="entry name" value="THIOREDOXIN_2"/>
    <property type="match status" value="1"/>
</dbReference>
<dbReference type="EMBL" id="JAAGOH010000034">
    <property type="protein sequence ID" value="NDY93390.1"/>
    <property type="molecule type" value="Genomic_DNA"/>
</dbReference>
<proteinExistence type="predicted"/>
<dbReference type="Proteomes" id="UP000484255">
    <property type="component" value="Unassembled WGS sequence"/>
</dbReference>
<accession>A0A7C9PKJ0</accession>
<dbReference type="PANTHER" id="PTHR42852:SF17">
    <property type="entry name" value="THIOREDOXIN-LIKE PROTEIN HI_1115"/>
    <property type="match status" value="1"/>
</dbReference>
<dbReference type="RefSeq" id="WP_163459428.1">
    <property type="nucleotide sequence ID" value="NZ_JAAGOH010000034.1"/>
</dbReference>
<feature type="signal peptide" evidence="1">
    <location>
        <begin position="1"/>
        <end position="26"/>
    </location>
</feature>
<dbReference type="AlphaFoldDB" id="A0A7C9PKJ0"/>
<dbReference type="InterPro" id="IPR036249">
    <property type="entry name" value="Thioredoxin-like_sf"/>
</dbReference>
<feature type="domain" description="Thioredoxin" evidence="2">
    <location>
        <begin position="25"/>
        <end position="179"/>
    </location>
</feature>
<dbReference type="InterPro" id="IPR013766">
    <property type="entry name" value="Thioredoxin_domain"/>
</dbReference>
<protein>
    <submittedName>
        <fullName evidence="3">TlpA family protein disulfide reductase</fullName>
    </submittedName>
</protein>
<comment type="caution">
    <text evidence="3">The sequence shown here is derived from an EMBL/GenBank/DDBJ whole genome shotgun (WGS) entry which is preliminary data.</text>
</comment>
<name>A0A7C9PKJ0_9BURK</name>
<evidence type="ECO:0000256" key="1">
    <source>
        <dbReference type="SAM" id="SignalP"/>
    </source>
</evidence>
<dbReference type="Pfam" id="PF00578">
    <property type="entry name" value="AhpC-TSA"/>
    <property type="match status" value="1"/>
</dbReference>
<dbReference type="CDD" id="cd02966">
    <property type="entry name" value="TlpA_like_family"/>
    <property type="match status" value="1"/>
</dbReference>
<dbReference type="PANTHER" id="PTHR42852">
    <property type="entry name" value="THIOL:DISULFIDE INTERCHANGE PROTEIN DSBE"/>
    <property type="match status" value="1"/>
</dbReference>
<dbReference type="GO" id="GO:0016209">
    <property type="term" value="F:antioxidant activity"/>
    <property type="evidence" value="ECO:0007669"/>
    <property type="project" value="InterPro"/>
</dbReference>
<dbReference type="InterPro" id="IPR000866">
    <property type="entry name" value="AhpC/TSA"/>
</dbReference>
<keyword evidence="4" id="KW-1185">Reference proteome</keyword>
<feature type="chain" id="PRO_5028859721" evidence="1">
    <location>
        <begin position="27"/>
        <end position="179"/>
    </location>
</feature>
<reference evidence="3 4" key="1">
    <citation type="submission" date="2020-02" db="EMBL/GenBank/DDBJ databases">
        <title>Ideonella bacterium strain TBM-1.</title>
        <authorList>
            <person name="Chen W.-M."/>
        </authorList>
    </citation>
    <scope>NUCLEOTIDE SEQUENCE [LARGE SCALE GENOMIC DNA]</scope>
    <source>
        <strain evidence="3 4">TBM-1</strain>
    </source>
</reference>
<gene>
    <name evidence="3" type="ORF">G3A44_19550</name>
</gene>
<dbReference type="Gene3D" id="3.40.30.10">
    <property type="entry name" value="Glutaredoxin"/>
    <property type="match status" value="1"/>
</dbReference>
<dbReference type="GO" id="GO:0016491">
    <property type="term" value="F:oxidoreductase activity"/>
    <property type="evidence" value="ECO:0007669"/>
    <property type="project" value="InterPro"/>
</dbReference>